<dbReference type="Gene3D" id="3.40.710.10">
    <property type="entry name" value="DD-peptidase/beta-lactamase superfamily"/>
    <property type="match status" value="1"/>
</dbReference>
<dbReference type="InterPro" id="IPR001460">
    <property type="entry name" value="PCN-bd_Tpept"/>
</dbReference>
<dbReference type="GO" id="GO:0008658">
    <property type="term" value="F:penicillin binding"/>
    <property type="evidence" value="ECO:0007669"/>
    <property type="project" value="InterPro"/>
</dbReference>
<evidence type="ECO:0000256" key="4">
    <source>
        <dbReference type="ARBA" id="ARBA00022801"/>
    </source>
</evidence>
<evidence type="ECO:0000313" key="10">
    <source>
        <dbReference type="Proteomes" id="UP000295182"/>
    </source>
</evidence>
<evidence type="ECO:0000256" key="7">
    <source>
        <dbReference type="RuleBase" id="RU361140"/>
    </source>
</evidence>
<evidence type="ECO:0000259" key="8">
    <source>
        <dbReference type="Pfam" id="PF00905"/>
    </source>
</evidence>
<evidence type="ECO:0000313" key="9">
    <source>
        <dbReference type="EMBL" id="TCP19426.1"/>
    </source>
</evidence>
<evidence type="ECO:0000256" key="6">
    <source>
        <dbReference type="PIRSR" id="PIRSR602137-50"/>
    </source>
</evidence>
<feature type="domain" description="Penicillin-binding protein transpeptidase" evidence="8">
    <location>
        <begin position="23"/>
        <end position="237"/>
    </location>
</feature>
<keyword evidence="10" id="KW-1185">Reference proteome</keyword>
<keyword evidence="3" id="KW-0732">Signal</keyword>
<dbReference type="GO" id="GO:0046677">
    <property type="term" value="P:response to antibiotic"/>
    <property type="evidence" value="ECO:0007669"/>
    <property type="project" value="UniProtKB-UniRule"/>
</dbReference>
<evidence type="ECO:0000256" key="1">
    <source>
        <dbReference type="ARBA" id="ARBA00007898"/>
    </source>
</evidence>
<keyword evidence="5 7" id="KW-0046">Antibiotic resistance</keyword>
<dbReference type="GO" id="GO:0017001">
    <property type="term" value="P:antibiotic catabolic process"/>
    <property type="evidence" value="ECO:0007669"/>
    <property type="project" value="InterPro"/>
</dbReference>
<name>A0A4V2SKI7_9BURK</name>
<comment type="similarity">
    <text evidence="1 7">Belongs to the class-D beta-lactamase family.</text>
</comment>
<reference evidence="9 10" key="1">
    <citation type="submission" date="2019-03" db="EMBL/GenBank/DDBJ databases">
        <title>Genomic Encyclopedia of Type Strains, Phase IV (KMG-IV): sequencing the most valuable type-strain genomes for metagenomic binning, comparative biology and taxonomic classification.</title>
        <authorList>
            <person name="Goeker M."/>
        </authorList>
    </citation>
    <scope>NUCLEOTIDE SEQUENCE [LARGE SCALE GENOMIC DNA]</scope>
    <source>
        <strain evidence="9 10">DSM 1837</strain>
    </source>
</reference>
<accession>A0A4V2SKI7</accession>
<evidence type="ECO:0000256" key="2">
    <source>
        <dbReference type="ARBA" id="ARBA00012865"/>
    </source>
</evidence>
<dbReference type="PROSITE" id="PS00337">
    <property type="entry name" value="BETA_LACTAMASE_D"/>
    <property type="match status" value="1"/>
</dbReference>
<dbReference type="GO" id="GO:0008800">
    <property type="term" value="F:beta-lactamase activity"/>
    <property type="evidence" value="ECO:0007669"/>
    <property type="project" value="UniProtKB-UniRule"/>
</dbReference>
<gene>
    <name evidence="9" type="ORF">EV674_105104</name>
</gene>
<organism evidence="9 10">
    <name type="scientific">Simplicispira metamorpha</name>
    <dbReference type="NCBI Taxonomy" id="80881"/>
    <lineage>
        <taxon>Bacteria</taxon>
        <taxon>Pseudomonadati</taxon>
        <taxon>Pseudomonadota</taxon>
        <taxon>Betaproteobacteria</taxon>
        <taxon>Burkholderiales</taxon>
        <taxon>Comamonadaceae</taxon>
        <taxon>Simplicispira</taxon>
    </lineage>
</organism>
<feature type="modified residue" description="N6-carboxylysine" evidence="6">
    <location>
        <position position="56"/>
    </location>
</feature>
<comment type="catalytic activity">
    <reaction evidence="7">
        <text>a beta-lactam + H2O = a substituted beta-amino acid</text>
        <dbReference type="Rhea" id="RHEA:20401"/>
        <dbReference type="ChEBI" id="CHEBI:15377"/>
        <dbReference type="ChEBI" id="CHEBI:35627"/>
        <dbReference type="ChEBI" id="CHEBI:140347"/>
        <dbReference type="EC" id="3.5.2.6"/>
    </reaction>
</comment>
<dbReference type="InterPro" id="IPR012338">
    <property type="entry name" value="Beta-lactam/transpept-like"/>
</dbReference>
<dbReference type="Proteomes" id="UP000295182">
    <property type="component" value="Unassembled WGS sequence"/>
</dbReference>
<proteinExistence type="inferred from homology"/>
<dbReference type="Pfam" id="PF00905">
    <property type="entry name" value="Transpeptidase"/>
    <property type="match status" value="1"/>
</dbReference>
<dbReference type="SUPFAM" id="SSF56601">
    <property type="entry name" value="beta-lactamase/transpeptidase-like"/>
    <property type="match status" value="1"/>
</dbReference>
<protein>
    <recommendedName>
        <fullName evidence="2 7">Beta-lactamase</fullName>
        <ecNumber evidence="2 7">3.5.2.6</ecNumber>
    </recommendedName>
</protein>
<feature type="active site" description="Acyl-ester intermediate" evidence="6">
    <location>
        <position position="53"/>
    </location>
</feature>
<dbReference type="EMBL" id="SLXH01000005">
    <property type="protein sequence ID" value="TCP19426.1"/>
    <property type="molecule type" value="Genomic_DNA"/>
</dbReference>
<keyword evidence="4 7" id="KW-0378">Hydrolase</keyword>
<dbReference type="AlphaFoldDB" id="A0A4V2SKI7"/>
<dbReference type="EC" id="3.5.2.6" evidence="2 7"/>
<comment type="caution">
    <text evidence="9">The sequence shown here is derived from an EMBL/GenBank/DDBJ whole genome shotgun (WGS) entry which is preliminary data.</text>
</comment>
<sequence length="245" mass="27878">MAMPQAIEQQEWAHFFEGAPAVGTIAVLDARNGTEKLWVHATERAKQRFSPASTFKVPHSLFALQAKVVKDEFDVIAWDQKQRGNPAWNQDQDLRSAMRNSTVWVFERFAQTMGQHQEHQWMQQIGYGNAATTGAAPFWVEGDLAISALEQLEFLQKLYRNALPFELAHQRLVKDLMVNEAGSHWILRAKTGWTGSIGWWIGWVEHPNGAVFFAMNIDTPHRMGDVAKRQIITRQVLRSMAALPD</sequence>
<evidence type="ECO:0000256" key="3">
    <source>
        <dbReference type="ARBA" id="ARBA00022729"/>
    </source>
</evidence>
<evidence type="ECO:0000256" key="5">
    <source>
        <dbReference type="ARBA" id="ARBA00023251"/>
    </source>
</evidence>
<dbReference type="InterPro" id="IPR002137">
    <property type="entry name" value="Beta-lactam_class-D_AS"/>
</dbReference>